<comment type="caution">
    <text evidence="2">The sequence shown here is derived from an EMBL/GenBank/DDBJ whole genome shotgun (WGS) entry which is preliminary data.</text>
</comment>
<keyword evidence="1" id="KW-0812">Transmembrane</keyword>
<keyword evidence="1" id="KW-0472">Membrane</keyword>
<name>X1ILC2_9ZZZZ</name>
<feature type="non-terminal residue" evidence="2">
    <location>
        <position position="239"/>
    </location>
</feature>
<gene>
    <name evidence="2" type="ORF">S03H2_47220</name>
</gene>
<reference evidence="2" key="1">
    <citation type="journal article" date="2014" name="Front. Microbiol.">
        <title>High frequency of phylogenetically diverse reductive dehalogenase-homologous genes in deep subseafloor sedimentary metagenomes.</title>
        <authorList>
            <person name="Kawai M."/>
            <person name="Futagami T."/>
            <person name="Toyoda A."/>
            <person name="Takaki Y."/>
            <person name="Nishi S."/>
            <person name="Hori S."/>
            <person name="Arai W."/>
            <person name="Tsubouchi T."/>
            <person name="Morono Y."/>
            <person name="Uchiyama I."/>
            <person name="Ito T."/>
            <person name="Fujiyama A."/>
            <person name="Inagaki F."/>
            <person name="Takami H."/>
        </authorList>
    </citation>
    <scope>NUCLEOTIDE SEQUENCE</scope>
    <source>
        <strain evidence="2">Expedition CK06-06</strain>
    </source>
</reference>
<sequence>MILNRKNLFILILIVLGGTIALLSVEEELIRVNSSVDKSTITIGDRVLYTLEIIYDSSINLLPLNLGANLGAFEVKDYKTYPEKKNKQGQMVNKSEYVITTFTTGEYVIPPLEIGYLTADSVEHSIKSEPLTIVVESVIATAEDTTDIRGLKPQASVPADYLSYLIIAAILLVVGAGLWYWRYRKLHPPLKEEKVEPPIPPWEEALSALSELKSSDLLEMGRVKLYYLRLSEIVKRYLE</sequence>
<feature type="transmembrane region" description="Helical" evidence="1">
    <location>
        <begin position="161"/>
        <end position="181"/>
    </location>
</feature>
<protein>
    <recommendedName>
        <fullName evidence="3">DUF11 domain-containing protein</fullName>
    </recommendedName>
</protein>
<evidence type="ECO:0000256" key="1">
    <source>
        <dbReference type="SAM" id="Phobius"/>
    </source>
</evidence>
<accession>X1ILC2</accession>
<keyword evidence="1" id="KW-1133">Transmembrane helix</keyword>
<dbReference type="AlphaFoldDB" id="X1ILC2"/>
<dbReference type="InterPro" id="IPR025738">
    <property type="entry name" value="BatD"/>
</dbReference>
<evidence type="ECO:0000313" key="2">
    <source>
        <dbReference type="EMBL" id="GAH70040.1"/>
    </source>
</evidence>
<evidence type="ECO:0008006" key="3">
    <source>
        <dbReference type="Google" id="ProtNLM"/>
    </source>
</evidence>
<dbReference type="EMBL" id="BARU01029711">
    <property type="protein sequence ID" value="GAH70040.1"/>
    <property type="molecule type" value="Genomic_DNA"/>
</dbReference>
<organism evidence="2">
    <name type="scientific">marine sediment metagenome</name>
    <dbReference type="NCBI Taxonomy" id="412755"/>
    <lineage>
        <taxon>unclassified sequences</taxon>
        <taxon>metagenomes</taxon>
        <taxon>ecological metagenomes</taxon>
    </lineage>
</organism>
<dbReference type="Pfam" id="PF13584">
    <property type="entry name" value="BatD"/>
    <property type="match status" value="1"/>
</dbReference>
<proteinExistence type="predicted"/>